<organism evidence="1 2">
    <name type="scientific">Thiorhodovibrio winogradskyi</name>
    <dbReference type="NCBI Taxonomy" id="77007"/>
    <lineage>
        <taxon>Bacteria</taxon>
        <taxon>Pseudomonadati</taxon>
        <taxon>Pseudomonadota</taxon>
        <taxon>Gammaproteobacteria</taxon>
        <taxon>Chromatiales</taxon>
        <taxon>Chromatiaceae</taxon>
        <taxon>Thiorhodovibrio</taxon>
    </lineage>
</organism>
<reference evidence="1 2" key="1">
    <citation type="journal article" date="2023" name="Microorganisms">
        <title>Thiorhodovibrio frisius and Trv. litoralis spp. nov., Two Novel Members from a Clade of Fastidious Purple Sulfur Bacteria That Exhibit Unique Red-Shifted Light-Harvesting Capabilities.</title>
        <authorList>
            <person name="Methner A."/>
            <person name="Kuzyk S.B."/>
            <person name="Petersen J."/>
            <person name="Bauer S."/>
            <person name="Brinkmann H."/>
            <person name="Sichau K."/>
            <person name="Wanner G."/>
            <person name="Wolf J."/>
            <person name="Neumann-Schaal M."/>
            <person name="Henke P."/>
            <person name="Tank M."/>
            <person name="Sproer C."/>
            <person name="Bunk B."/>
            <person name="Overmann J."/>
        </authorList>
    </citation>
    <scope>NUCLEOTIDE SEQUENCE [LARGE SCALE GENOMIC DNA]</scope>
    <source>
        <strain evidence="1 2">DSM 6702</strain>
    </source>
</reference>
<name>A0ABZ0SCS0_9GAMM</name>
<evidence type="ECO:0000313" key="1">
    <source>
        <dbReference type="EMBL" id="WPL18339.1"/>
    </source>
</evidence>
<gene>
    <name evidence="1" type="ORF">Thiowin_03410</name>
</gene>
<proteinExistence type="predicted"/>
<protein>
    <submittedName>
        <fullName evidence="1">Uncharacterized protein</fullName>
    </submittedName>
</protein>
<dbReference type="Proteomes" id="UP001432180">
    <property type="component" value="Chromosome"/>
</dbReference>
<accession>A0ABZ0SCS0</accession>
<dbReference type="EMBL" id="CP121472">
    <property type="protein sequence ID" value="WPL18339.1"/>
    <property type="molecule type" value="Genomic_DNA"/>
</dbReference>
<evidence type="ECO:0000313" key="2">
    <source>
        <dbReference type="Proteomes" id="UP001432180"/>
    </source>
</evidence>
<sequence length="115" mass="12216">MATLGGFFNPCNGLCLIQFHTLAARMELAEPLNGIGIRLRGGQVQPMRGALGLPKRQEQQAQFALGGGVPSIGGGDQGAIFVFQRQPRQGRYRGRCGYGGGPLIHPGFHSCPDDP</sequence>
<keyword evidence="2" id="KW-1185">Reference proteome</keyword>